<accession>A0A2P4PEY9</accession>
<dbReference type="PANTHER" id="PTHR24351">
    <property type="entry name" value="RIBOSOMAL PROTEIN S6 KINASE"/>
    <property type="match status" value="1"/>
</dbReference>
<evidence type="ECO:0000256" key="2">
    <source>
        <dbReference type="ARBA" id="ARBA00022679"/>
    </source>
</evidence>
<keyword evidence="5" id="KW-0067">ATP-binding</keyword>
<evidence type="ECO:0000256" key="1">
    <source>
        <dbReference type="ARBA" id="ARBA00022527"/>
    </source>
</evidence>
<keyword evidence="1" id="KW-0723">Serine/threonine-protein kinase</keyword>
<dbReference type="PROSITE" id="PS50011">
    <property type="entry name" value="PROTEIN_KINASE_DOM"/>
    <property type="match status" value="1"/>
</dbReference>
<reference evidence="7 8" key="2">
    <citation type="journal article" date="2018" name="New Phytol.">
        <title>High intraspecific genome diversity in the model arbuscular mycorrhizal symbiont Rhizophagus irregularis.</title>
        <authorList>
            <person name="Chen E.C.H."/>
            <person name="Morin E."/>
            <person name="Beaudet D."/>
            <person name="Noel J."/>
            <person name="Yildirir G."/>
            <person name="Ndikumana S."/>
            <person name="Charron P."/>
            <person name="St-Onge C."/>
            <person name="Giorgi J."/>
            <person name="Kruger M."/>
            <person name="Marton T."/>
            <person name="Ropars J."/>
            <person name="Grigoriev I.V."/>
            <person name="Hainaut M."/>
            <person name="Henrissat B."/>
            <person name="Roux C."/>
            <person name="Martin F."/>
            <person name="Corradi N."/>
        </authorList>
    </citation>
    <scope>NUCLEOTIDE SEQUENCE [LARGE SCALE GENOMIC DNA]</scope>
    <source>
        <strain evidence="7 8">DAOM 197198</strain>
    </source>
</reference>
<dbReference type="GO" id="GO:0005524">
    <property type="term" value="F:ATP binding"/>
    <property type="evidence" value="ECO:0007669"/>
    <property type="project" value="UniProtKB-KW"/>
</dbReference>
<evidence type="ECO:0000256" key="5">
    <source>
        <dbReference type="ARBA" id="ARBA00022840"/>
    </source>
</evidence>
<dbReference type="AlphaFoldDB" id="A0A2P4PEY9"/>
<evidence type="ECO:0000313" key="7">
    <source>
        <dbReference type="EMBL" id="POG63952.1"/>
    </source>
</evidence>
<keyword evidence="8" id="KW-1185">Reference proteome</keyword>
<reference evidence="7 8" key="1">
    <citation type="journal article" date="2013" name="Proc. Natl. Acad. Sci. U.S.A.">
        <title>Genome of an arbuscular mycorrhizal fungus provides insight into the oldest plant symbiosis.</title>
        <authorList>
            <person name="Tisserant E."/>
            <person name="Malbreil M."/>
            <person name="Kuo A."/>
            <person name="Kohler A."/>
            <person name="Symeonidi A."/>
            <person name="Balestrini R."/>
            <person name="Charron P."/>
            <person name="Duensing N."/>
            <person name="Frei Dit Frey N."/>
            <person name="Gianinazzi-Pearson V."/>
            <person name="Gilbert L.B."/>
            <person name="Handa Y."/>
            <person name="Herr J.R."/>
            <person name="Hijri M."/>
            <person name="Koul R."/>
            <person name="Kawaguchi M."/>
            <person name="Krajinski F."/>
            <person name="Lammers P.J."/>
            <person name="Masclaux F.G."/>
            <person name="Murat C."/>
            <person name="Morin E."/>
            <person name="Ndikumana S."/>
            <person name="Pagni M."/>
            <person name="Petitpierre D."/>
            <person name="Requena N."/>
            <person name="Rosikiewicz P."/>
            <person name="Riley R."/>
            <person name="Saito K."/>
            <person name="San Clemente H."/>
            <person name="Shapiro H."/>
            <person name="van Tuinen D."/>
            <person name="Becard G."/>
            <person name="Bonfante P."/>
            <person name="Paszkowski U."/>
            <person name="Shachar-Hill Y.Y."/>
            <person name="Tuskan G.A."/>
            <person name="Young P.W."/>
            <person name="Sanders I.R."/>
            <person name="Henrissat B."/>
            <person name="Rensing S.A."/>
            <person name="Grigoriev I.V."/>
            <person name="Corradi N."/>
            <person name="Roux C."/>
            <person name="Martin F."/>
        </authorList>
    </citation>
    <scope>NUCLEOTIDE SEQUENCE [LARGE SCALE GENOMIC DNA]</scope>
    <source>
        <strain evidence="7 8">DAOM 197198</strain>
    </source>
</reference>
<dbReference type="Proteomes" id="UP000018888">
    <property type="component" value="Unassembled WGS sequence"/>
</dbReference>
<gene>
    <name evidence="7" type="ORF">GLOIN_2v1783425</name>
</gene>
<dbReference type="Pfam" id="PF00069">
    <property type="entry name" value="Pkinase"/>
    <property type="match status" value="1"/>
</dbReference>
<keyword evidence="3" id="KW-0547">Nucleotide-binding</keyword>
<evidence type="ECO:0000313" key="8">
    <source>
        <dbReference type="Proteomes" id="UP000018888"/>
    </source>
</evidence>
<feature type="domain" description="Protein kinase" evidence="6">
    <location>
        <begin position="48"/>
        <end position="314"/>
    </location>
</feature>
<dbReference type="EMBL" id="AUPC02000251">
    <property type="protein sequence ID" value="POG63952.1"/>
    <property type="molecule type" value="Genomic_DNA"/>
</dbReference>
<protein>
    <submittedName>
        <fullName evidence="7">Kinase-like domain-containing protein</fullName>
    </submittedName>
</protein>
<evidence type="ECO:0000259" key="6">
    <source>
        <dbReference type="PROSITE" id="PS50011"/>
    </source>
</evidence>
<dbReference type="GO" id="GO:0004674">
    <property type="term" value="F:protein serine/threonine kinase activity"/>
    <property type="evidence" value="ECO:0007669"/>
    <property type="project" value="UniProtKB-KW"/>
</dbReference>
<dbReference type="VEuPathDB" id="FungiDB:RhiirFUN_005018"/>
<evidence type="ECO:0000256" key="4">
    <source>
        <dbReference type="ARBA" id="ARBA00022777"/>
    </source>
</evidence>
<keyword evidence="2" id="KW-0808">Transferase</keyword>
<dbReference type="Gene3D" id="1.10.510.10">
    <property type="entry name" value="Transferase(Phosphotransferase) domain 1"/>
    <property type="match status" value="1"/>
</dbReference>
<dbReference type="InterPro" id="IPR000719">
    <property type="entry name" value="Prot_kinase_dom"/>
</dbReference>
<dbReference type="Gene3D" id="1.10.10.1010">
    <property type="entry name" value="Intein homing endonuclease, domain IV"/>
    <property type="match status" value="1"/>
</dbReference>
<name>A0A2P4PEY9_RHIID</name>
<dbReference type="SUPFAM" id="SSF56112">
    <property type="entry name" value="Protein kinase-like (PK-like)"/>
    <property type="match status" value="1"/>
</dbReference>
<keyword evidence="4" id="KW-0418">Kinase</keyword>
<comment type="caution">
    <text evidence="7">The sequence shown here is derived from an EMBL/GenBank/DDBJ whole genome shotgun (WGS) entry which is preliminary data.</text>
</comment>
<organism evidence="7 8">
    <name type="scientific">Rhizophagus irregularis (strain DAOM 181602 / DAOM 197198 / MUCL 43194)</name>
    <name type="common">Arbuscular mycorrhizal fungus</name>
    <name type="synonym">Glomus intraradices</name>
    <dbReference type="NCBI Taxonomy" id="747089"/>
    <lineage>
        <taxon>Eukaryota</taxon>
        <taxon>Fungi</taxon>
        <taxon>Fungi incertae sedis</taxon>
        <taxon>Mucoromycota</taxon>
        <taxon>Glomeromycotina</taxon>
        <taxon>Glomeromycetes</taxon>
        <taxon>Glomerales</taxon>
        <taxon>Glomeraceae</taxon>
        <taxon>Rhizophagus</taxon>
    </lineage>
</organism>
<sequence>MYIPLKYKNCRECKQENTGMLYCKACNVKHFQQNFKNWTSGNNDIDKFIQDNQLSANFYGQVLEWIPYNKLYDIEYIAKGGFGKVYRAKWIDGFIGYWDNINENWERHNSDGFVALKSLNNSENVTLEFINESYGITQDPETKNYMMILEYAENGRLESIHEKELIHRDLHIGNILSFSGYTSIADMGLCKPADYNASENTKNSIYGVLPYIAPEVLRGQNYTKAADIYSFGIIMYEVISGLPPYHDVSHDKILAIKICQGLRPQLIESYKLEYNETELTELQKQIREVEEIDNSLPTSSVPSTRLAYETHSEAVYTSRLLNFNNLPEPKNSDDYYDEQNDNIISEKFSDMKNMKISRVVNNSKACYIRLLYQYRFNFGWDSLYMEVQNLYIYNRFSDYENNLQSKSNTFTIEEIEAFIVTIDQ</sequence>
<proteinExistence type="predicted"/>
<evidence type="ECO:0000256" key="3">
    <source>
        <dbReference type="ARBA" id="ARBA00022741"/>
    </source>
</evidence>
<dbReference type="InterPro" id="IPR011009">
    <property type="entry name" value="Kinase-like_dom_sf"/>
</dbReference>